<organism evidence="1">
    <name type="scientific">bioreactor metagenome</name>
    <dbReference type="NCBI Taxonomy" id="1076179"/>
    <lineage>
        <taxon>unclassified sequences</taxon>
        <taxon>metagenomes</taxon>
        <taxon>ecological metagenomes</taxon>
    </lineage>
</organism>
<accession>A0A645HZ61</accession>
<sequence length="136" mass="15125">MQCSDGFGGCDNRLRLVLYSMQKGCKLCTVWIHLLAERVVIEQRNLLITAQLRLEWTITSGVIAQLAVGPHQFKGGAELDALGQCPACFNMSHCPACKAQDGQSVHLLWMLRPQVLCIDTRDRTEVAKKPVIVMNC</sequence>
<evidence type="ECO:0000313" key="1">
    <source>
        <dbReference type="EMBL" id="MPN44325.1"/>
    </source>
</evidence>
<protein>
    <submittedName>
        <fullName evidence="1">Uncharacterized protein</fullName>
    </submittedName>
</protein>
<gene>
    <name evidence="1" type="ORF">SDC9_191887</name>
</gene>
<name>A0A645HZ61_9ZZZZ</name>
<dbReference type="EMBL" id="VSSQ01103357">
    <property type="protein sequence ID" value="MPN44325.1"/>
    <property type="molecule type" value="Genomic_DNA"/>
</dbReference>
<comment type="caution">
    <text evidence="1">The sequence shown here is derived from an EMBL/GenBank/DDBJ whole genome shotgun (WGS) entry which is preliminary data.</text>
</comment>
<proteinExistence type="predicted"/>
<dbReference type="AlphaFoldDB" id="A0A645HZ61"/>
<reference evidence="1" key="1">
    <citation type="submission" date="2019-08" db="EMBL/GenBank/DDBJ databases">
        <authorList>
            <person name="Kucharzyk K."/>
            <person name="Murdoch R.W."/>
            <person name="Higgins S."/>
            <person name="Loffler F."/>
        </authorList>
    </citation>
    <scope>NUCLEOTIDE SEQUENCE</scope>
</reference>